<dbReference type="STRING" id="205917.A0A4Y9Z348"/>
<proteinExistence type="predicted"/>
<accession>A0A4Y9Z348</accession>
<feature type="compositionally biased region" description="Polar residues" evidence="1">
    <location>
        <begin position="298"/>
        <end position="309"/>
    </location>
</feature>
<dbReference type="Proteomes" id="UP000298327">
    <property type="component" value="Unassembled WGS sequence"/>
</dbReference>
<feature type="compositionally biased region" description="Basic and acidic residues" evidence="1">
    <location>
        <begin position="312"/>
        <end position="325"/>
    </location>
</feature>
<evidence type="ECO:0000313" key="3">
    <source>
        <dbReference type="Proteomes" id="UP000298327"/>
    </source>
</evidence>
<organism evidence="2 3">
    <name type="scientific">Dentipellis fragilis</name>
    <dbReference type="NCBI Taxonomy" id="205917"/>
    <lineage>
        <taxon>Eukaryota</taxon>
        <taxon>Fungi</taxon>
        <taxon>Dikarya</taxon>
        <taxon>Basidiomycota</taxon>
        <taxon>Agaricomycotina</taxon>
        <taxon>Agaricomycetes</taxon>
        <taxon>Russulales</taxon>
        <taxon>Hericiaceae</taxon>
        <taxon>Dentipellis</taxon>
    </lineage>
</organism>
<evidence type="ECO:0000313" key="2">
    <source>
        <dbReference type="EMBL" id="TFY68281.1"/>
    </source>
</evidence>
<reference evidence="2 3" key="1">
    <citation type="submission" date="2019-02" db="EMBL/GenBank/DDBJ databases">
        <title>Genome sequencing of the rare red list fungi Dentipellis fragilis.</title>
        <authorList>
            <person name="Buettner E."/>
            <person name="Kellner H."/>
        </authorList>
    </citation>
    <scope>NUCLEOTIDE SEQUENCE [LARGE SCALE GENOMIC DNA]</scope>
    <source>
        <strain evidence="2 3">DSM 105465</strain>
    </source>
</reference>
<keyword evidence="3" id="KW-1185">Reference proteome</keyword>
<dbReference type="OrthoDB" id="3243781at2759"/>
<feature type="region of interest" description="Disordered" evidence="1">
    <location>
        <begin position="298"/>
        <end position="331"/>
    </location>
</feature>
<name>A0A4Y9Z348_9AGAM</name>
<sequence>MSLTIAVLDADTMVESTSGARKSCLQSGSLDDWASRVQREGRVSHEYTLDRVVHMKSQVDMEHEYLLVHARSPSGNTIVLGVDRNASGDEPTASSRSLDVNLKPGCPNPHPDKQSAFDWVEVSPNGTTEHVTSKHGSSFILSTLTFPDTPNATPSPTLTHLSVLLQVVRREFPDYALLEHQCYWFARTIFLALLMLFHGVEEPHPENHMLQATLRGAHVSLYEASSTAIQNALQLPLFDFPILIVPASLFAVYSAVKLYGGHPVEDARSRSTICDEKIGKHRIPQKFRRAWREFVLSESSARPSDQTNPPFERLENDDYDHEQKPGSHQALPSLREVLYGASK</sequence>
<dbReference type="AlphaFoldDB" id="A0A4Y9Z348"/>
<gene>
    <name evidence="2" type="ORF">EVG20_g3615</name>
</gene>
<comment type="caution">
    <text evidence="2">The sequence shown here is derived from an EMBL/GenBank/DDBJ whole genome shotgun (WGS) entry which is preliminary data.</text>
</comment>
<evidence type="ECO:0000256" key="1">
    <source>
        <dbReference type="SAM" id="MobiDB-lite"/>
    </source>
</evidence>
<protein>
    <submittedName>
        <fullName evidence="2">Uncharacterized protein</fullName>
    </submittedName>
</protein>
<dbReference type="EMBL" id="SEOQ01000167">
    <property type="protein sequence ID" value="TFY68281.1"/>
    <property type="molecule type" value="Genomic_DNA"/>
</dbReference>